<dbReference type="Proteomes" id="UP000321408">
    <property type="component" value="Chromosome"/>
</dbReference>
<keyword evidence="1" id="KW-0472">Membrane</keyword>
<evidence type="ECO:0000313" key="3">
    <source>
        <dbReference type="Proteomes" id="UP000321408"/>
    </source>
</evidence>
<evidence type="ECO:0000256" key="1">
    <source>
        <dbReference type="SAM" id="Phobius"/>
    </source>
</evidence>
<evidence type="ECO:0000313" key="2">
    <source>
        <dbReference type="EMBL" id="QEE14812.1"/>
    </source>
</evidence>
<dbReference type="AlphaFoldDB" id="A0A5B9D6Y1"/>
<gene>
    <name evidence="2" type="ORF">DSAG12_00629</name>
</gene>
<feature type="transmembrane region" description="Helical" evidence="1">
    <location>
        <begin position="7"/>
        <end position="24"/>
    </location>
</feature>
<dbReference type="GeneID" id="41328633"/>
<sequence length="173" mass="19899">MKIWLRSILAVLSSAVSWVLYIYLPEYLLKFVSGNGITLPIATIDIGSFDQLVFYVKSIGYMIVGITFAHSMAEKDTKIKPIWHLIRVFFKILFWGLFIFVDFSTIDVNALLSPGIELGMTINLTVLFWFMMGGIIFDIIATIFDFLAAFIPEKEKKEKIPKNREIENEMEEI</sequence>
<reference evidence="2 3" key="2">
    <citation type="journal article" date="2024" name="Int. J. Syst. Evol. Microbiol.">
        <title>Promethearchaeum syntrophicum gen. nov., sp. nov., an anaerobic, obligately syntrophic archaeon, the first isolate of the lineage 'Asgard' archaea, and proposal of the new archaeal phylum Promethearchaeota phyl. nov. and kingdom Promethearchaeati regn. nov.</title>
        <authorList>
            <person name="Imachi H."/>
            <person name="Nobu M.K."/>
            <person name="Kato S."/>
            <person name="Takaki Y."/>
            <person name="Miyazaki M."/>
            <person name="Miyata M."/>
            <person name="Ogawara M."/>
            <person name="Saito Y."/>
            <person name="Sakai S."/>
            <person name="Tahara Y.O."/>
            <person name="Takano Y."/>
            <person name="Tasumi E."/>
            <person name="Uematsu K."/>
            <person name="Yoshimura T."/>
            <person name="Itoh T."/>
            <person name="Ohkuma M."/>
            <person name="Takai K."/>
        </authorList>
    </citation>
    <scope>NUCLEOTIDE SEQUENCE [LARGE SCALE GENOMIC DNA]</scope>
    <source>
        <strain evidence="2 3">MK-D1</strain>
    </source>
</reference>
<reference evidence="2 3" key="1">
    <citation type="journal article" date="2020" name="Nature">
        <title>Isolation of an archaeon at the prokaryote-eukaryote interface.</title>
        <authorList>
            <person name="Imachi H."/>
            <person name="Nobu M.K."/>
            <person name="Nakahara N."/>
            <person name="Morono Y."/>
            <person name="Ogawara M."/>
            <person name="Takaki Y."/>
            <person name="Takano Y."/>
            <person name="Uematsu K."/>
            <person name="Ikuta T."/>
            <person name="Ito M."/>
            <person name="Matsui Y."/>
            <person name="Miyazaki M."/>
            <person name="Murata K."/>
            <person name="Saito Y."/>
            <person name="Sakai S."/>
            <person name="Song C."/>
            <person name="Tasumi E."/>
            <person name="Yamanaka Y."/>
            <person name="Yamaguchi T."/>
            <person name="Kamagata Y."/>
            <person name="Tamaki H."/>
            <person name="Takai K."/>
        </authorList>
    </citation>
    <scope>NUCLEOTIDE SEQUENCE [LARGE SCALE GENOMIC DNA]</scope>
    <source>
        <strain evidence="2 3">MK-D1</strain>
    </source>
</reference>
<feature type="transmembrane region" description="Helical" evidence="1">
    <location>
        <begin position="85"/>
        <end position="106"/>
    </location>
</feature>
<proteinExistence type="predicted"/>
<protein>
    <submittedName>
        <fullName evidence="2">Uncharacterized protein</fullName>
    </submittedName>
</protein>
<keyword evidence="1" id="KW-0812">Transmembrane</keyword>
<keyword evidence="3" id="KW-1185">Reference proteome</keyword>
<keyword evidence="1" id="KW-1133">Transmembrane helix</keyword>
<dbReference type="KEGG" id="psyt:DSAG12_00629"/>
<dbReference type="RefSeq" id="WP_147661752.1">
    <property type="nucleotide sequence ID" value="NZ_CP042905.2"/>
</dbReference>
<feature type="transmembrane region" description="Helical" evidence="1">
    <location>
        <begin position="126"/>
        <end position="151"/>
    </location>
</feature>
<dbReference type="EMBL" id="CP042905">
    <property type="protein sequence ID" value="QEE14812.1"/>
    <property type="molecule type" value="Genomic_DNA"/>
</dbReference>
<name>A0A5B9D6Y1_9ARCH</name>
<accession>A0A5B9D6Y1</accession>
<organism evidence="2 3">
    <name type="scientific">Promethearchaeum syntrophicum</name>
    <dbReference type="NCBI Taxonomy" id="2594042"/>
    <lineage>
        <taxon>Archaea</taxon>
        <taxon>Promethearchaeati</taxon>
        <taxon>Promethearchaeota</taxon>
        <taxon>Promethearchaeia</taxon>
        <taxon>Promethearchaeales</taxon>
        <taxon>Promethearchaeaceae</taxon>
        <taxon>Promethearchaeum</taxon>
    </lineage>
</organism>
<feature type="transmembrane region" description="Helical" evidence="1">
    <location>
        <begin position="52"/>
        <end position="73"/>
    </location>
</feature>